<dbReference type="InterPro" id="IPR038705">
    <property type="entry name" value="YabP_sf"/>
</dbReference>
<reference evidence="1" key="2">
    <citation type="journal article" date="2021" name="PeerJ">
        <title>Extensive microbial diversity within the chicken gut microbiome revealed by metagenomics and culture.</title>
        <authorList>
            <person name="Gilroy R."/>
            <person name="Ravi A."/>
            <person name="Getino M."/>
            <person name="Pursley I."/>
            <person name="Horton D.L."/>
            <person name="Alikhan N.F."/>
            <person name="Baker D."/>
            <person name="Gharbi K."/>
            <person name="Hall N."/>
            <person name="Watson M."/>
            <person name="Adriaenssens E.M."/>
            <person name="Foster-Nyarko E."/>
            <person name="Jarju S."/>
            <person name="Secka A."/>
            <person name="Antonio M."/>
            <person name="Oren A."/>
            <person name="Chaudhuri R.R."/>
            <person name="La Ragione R."/>
            <person name="Hildebrand F."/>
            <person name="Pallen M.J."/>
        </authorList>
    </citation>
    <scope>NUCLEOTIDE SEQUENCE</scope>
    <source>
        <strain evidence="1">CHK189-12415</strain>
    </source>
</reference>
<dbReference type="Proteomes" id="UP000824241">
    <property type="component" value="Unassembled WGS sequence"/>
</dbReference>
<name>A0A9D1J4T7_9FIRM</name>
<evidence type="ECO:0000313" key="2">
    <source>
        <dbReference type="Proteomes" id="UP000824241"/>
    </source>
</evidence>
<proteinExistence type="predicted"/>
<evidence type="ECO:0000313" key="1">
    <source>
        <dbReference type="EMBL" id="HIR60997.1"/>
    </source>
</evidence>
<reference evidence="1" key="1">
    <citation type="submission" date="2020-10" db="EMBL/GenBank/DDBJ databases">
        <authorList>
            <person name="Gilroy R."/>
        </authorList>
    </citation>
    <scope>NUCLEOTIDE SEQUENCE</scope>
    <source>
        <strain evidence="1">CHK189-12415</strain>
    </source>
</reference>
<dbReference type="Gene3D" id="2.60.40.2000">
    <property type="match status" value="1"/>
</dbReference>
<dbReference type="EMBL" id="DVHA01000173">
    <property type="protein sequence ID" value="HIR60997.1"/>
    <property type="molecule type" value="Genomic_DNA"/>
</dbReference>
<accession>A0A9D1J4T7</accession>
<organism evidence="1 2">
    <name type="scientific">Candidatus Faecivivens stercoravium</name>
    <dbReference type="NCBI Taxonomy" id="2840803"/>
    <lineage>
        <taxon>Bacteria</taxon>
        <taxon>Bacillati</taxon>
        <taxon>Bacillota</taxon>
        <taxon>Clostridia</taxon>
        <taxon>Eubacteriales</taxon>
        <taxon>Oscillospiraceae</taxon>
        <taxon>Oscillospiraceae incertae sedis</taxon>
        <taxon>Candidatus Faecivivens</taxon>
    </lineage>
</organism>
<comment type="caution">
    <text evidence="1">The sequence shown here is derived from an EMBL/GenBank/DDBJ whole genome shotgun (WGS) entry which is preliminary data.</text>
</comment>
<sequence>MERQEPLRPHRLTLEGRAKLTISGIEQVDCFDETGAVLYTTMGRLEIRGEGLHILELSQDGGELWMEGKVSALYYTDQPEKGFWRRRK</sequence>
<dbReference type="InterPro" id="IPR022476">
    <property type="entry name" value="Spore_YabP/YqfC"/>
</dbReference>
<dbReference type="Pfam" id="PF07873">
    <property type="entry name" value="YabP"/>
    <property type="match status" value="1"/>
</dbReference>
<gene>
    <name evidence="1" type="ORF">IAB37_05415</name>
</gene>
<protein>
    <submittedName>
        <fullName evidence="1">YabP/YqfC family sporulation protein</fullName>
    </submittedName>
</protein>
<dbReference type="AlphaFoldDB" id="A0A9D1J4T7"/>